<dbReference type="Pfam" id="PF00501">
    <property type="entry name" value="AMP-binding"/>
    <property type="match status" value="1"/>
</dbReference>
<keyword evidence="2 6" id="KW-0436">Ligase</keyword>
<sequence>MHVRAPPRPTQRQAQGEAVAFELTGYRNLGDAFAARVDQHPDKTAVTIYRNSAEVAHESLSYAELARRAGLRAADLAQHLAPGERVLIALPTGTEFVELYLACLLAGVTAVPAPPATGSTSAAQRVAVIAADCTPGLVFGTAGDLDTLTERFHAQGLGHIPVQAAAPVPAGEAPPAALRGRHADQGTLAVLQYSSGSTGTPKGVMLAHRNVQANLAALHSVMGLSGDDSFGSWMPLHHDFGLFCQLSCALFYGATAVLMPPATFARKPIEWFRMMNEFRTTASSAPNFAYGIALRLIKDEQLDGLDVSPLRFLCNGSEPIHAPTIAAFTKRFAHIGLRPEAVVAGYGMAEVTVYASGTPIPRQPTVLVVDPQRLADADHPALVPAHDGRGKEITGVGRPEAFDTLIVDPATLRPLSAGEVGEIWLRGDSVGRGYWDKPDLTAHTFHARPAGADDTGPGWLRTGDLGALADGELFITGRLKEVMIVHGRNLYPHDLEHEARAAHPALEGFVGAAFGVQAPDERIVLVHEVSPTLSAEELRAAAAAVIRRLTAATGAPVRNVLLVRRGSVHRTSSGKIQRAAMRDRFLAGAITALHTELEPAVRQLTAGAEAL</sequence>
<reference evidence="6 7" key="1">
    <citation type="submission" date="2019-06" db="EMBL/GenBank/DDBJ databases">
        <title>Description of Kitasatospora acidophila sp. nov. isolated from pine grove soil, and reclassification of Streptomyces novaecaesareae to Kitasatospora novaeceasareae comb. nov.</title>
        <authorList>
            <person name="Kim M.J."/>
        </authorList>
    </citation>
    <scope>NUCLEOTIDE SEQUENCE [LARGE SCALE GENOMIC DNA]</scope>
    <source>
        <strain evidence="6 7">MMS16-CNU292</strain>
    </source>
</reference>
<evidence type="ECO:0000256" key="2">
    <source>
        <dbReference type="ARBA" id="ARBA00022598"/>
    </source>
</evidence>
<name>A0A540W140_9ACTN</name>
<dbReference type="GO" id="GO:0016874">
    <property type="term" value="F:ligase activity"/>
    <property type="evidence" value="ECO:0007669"/>
    <property type="project" value="UniProtKB-KW"/>
</dbReference>
<dbReference type="OrthoDB" id="3671040at2"/>
<dbReference type="GO" id="GO:0006633">
    <property type="term" value="P:fatty acid biosynthetic process"/>
    <property type="evidence" value="ECO:0007669"/>
    <property type="project" value="TreeGrafter"/>
</dbReference>
<proteinExistence type="inferred from homology"/>
<dbReference type="AlphaFoldDB" id="A0A540W140"/>
<dbReference type="FunFam" id="3.40.50.12780:FF:000013">
    <property type="entry name" value="Long-chain-fatty-acid--AMP ligase FadD32"/>
    <property type="match status" value="1"/>
</dbReference>
<organism evidence="6 7">
    <name type="scientific">Kitasatospora acidiphila</name>
    <dbReference type="NCBI Taxonomy" id="2567942"/>
    <lineage>
        <taxon>Bacteria</taxon>
        <taxon>Bacillati</taxon>
        <taxon>Actinomycetota</taxon>
        <taxon>Actinomycetes</taxon>
        <taxon>Kitasatosporales</taxon>
        <taxon>Streptomycetaceae</taxon>
        <taxon>Kitasatospora</taxon>
    </lineage>
</organism>
<feature type="domain" description="AMP-dependent synthetase/ligase" evidence="5">
    <location>
        <begin position="33"/>
        <end position="435"/>
    </location>
</feature>
<dbReference type="InterPro" id="IPR040097">
    <property type="entry name" value="FAAL/FAAC"/>
</dbReference>
<comment type="caution">
    <text evidence="6">The sequence shown here is derived from an EMBL/GenBank/DDBJ whole genome shotgun (WGS) entry which is preliminary data.</text>
</comment>
<evidence type="ECO:0000313" key="7">
    <source>
        <dbReference type="Proteomes" id="UP000319103"/>
    </source>
</evidence>
<evidence type="ECO:0000256" key="4">
    <source>
        <dbReference type="ARBA" id="ARBA00023098"/>
    </source>
</evidence>
<dbReference type="Proteomes" id="UP000319103">
    <property type="component" value="Unassembled WGS sequence"/>
</dbReference>
<dbReference type="PANTHER" id="PTHR22754">
    <property type="entry name" value="DISCO-INTERACTING PROTEIN 2 DIP2 -RELATED"/>
    <property type="match status" value="1"/>
</dbReference>
<evidence type="ECO:0000256" key="1">
    <source>
        <dbReference type="ARBA" id="ARBA00006432"/>
    </source>
</evidence>
<evidence type="ECO:0000259" key="5">
    <source>
        <dbReference type="Pfam" id="PF00501"/>
    </source>
</evidence>
<dbReference type="Gene3D" id="3.40.50.12780">
    <property type="entry name" value="N-terminal domain of ligase-like"/>
    <property type="match status" value="1"/>
</dbReference>
<dbReference type="SUPFAM" id="SSF56801">
    <property type="entry name" value="Acetyl-CoA synthetase-like"/>
    <property type="match status" value="1"/>
</dbReference>
<dbReference type="GO" id="GO:0071766">
    <property type="term" value="P:Actinobacterium-type cell wall biogenesis"/>
    <property type="evidence" value="ECO:0007669"/>
    <property type="project" value="UniProtKB-ARBA"/>
</dbReference>
<dbReference type="InterPro" id="IPR042099">
    <property type="entry name" value="ANL_N_sf"/>
</dbReference>
<dbReference type="GO" id="GO:0005886">
    <property type="term" value="C:plasma membrane"/>
    <property type="evidence" value="ECO:0007669"/>
    <property type="project" value="TreeGrafter"/>
</dbReference>
<keyword evidence="4" id="KW-0443">Lipid metabolism</keyword>
<evidence type="ECO:0000313" key="6">
    <source>
        <dbReference type="EMBL" id="TQF02726.1"/>
    </source>
</evidence>
<dbReference type="EMBL" id="VIGB01000003">
    <property type="protein sequence ID" value="TQF02726.1"/>
    <property type="molecule type" value="Genomic_DNA"/>
</dbReference>
<keyword evidence="3" id="KW-0276">Fatty acid metabolism</keyword>
<evidence type="ECO:0000256" key="3">
    <source>
        <dbReference type="ARBA" id="ARBA00022832"/>
    </source>
</evidence>
<protein>
    <submittedName>
        <fullName evidence="6">Fatty acyl-AMP ligase</fullName>
    </submittedName>
</protein>
<dbReference type="CDD" id="cd05931">
    <property type="entry name" value="FAAL"/>
    <property type="match status" value="1"/>
</dbReference>
<comment type="similarity">
    <text evidence="1">Belongs to the ATP-dependent AMP-binding enzyme family.</text>
</comment>
<dbReference type="InterPro" id="IPR045851">
    <property type="entry name" value="AMP-bd_C_sf"/>
</dbReference>
<dbReference type="Gene3D" id="3.30.300.30">
    <property type="match status" value="1"/>
</dbReference>
<keyword evidence="7" id="KW-1185">Reference proteome</keyword>
<dbReference type="GO" id="GO:0070566">
    <property type="term" value="F:adenylyltransferase activity"/>
    <property type="evidence" value="ECO:0007669"/>
    <property type="project" value="TreeGrafter"/>
</dbReference>
<gene>
    <name evidence="6" type="ORF">E6W39_11245</name>
</gene>
<dbReference type="PANTHER" id="PTHR22754:SF32">
    <property type="entry name" value="DISCO-INTERACTING PROTEIN 2"/>
    <property type="match status" value="1"/>
</dbReference>
<dbReference type="PROSITE" id="PS00455">
    <property type="entry name" value="AMP_BINDING"/>
    <property type="match status" value="1"/>
</dbReference>
<dbReference type="InterPro" id="IPR020845">
    <property type="entry name" value="AMP-binding_CS"/>
</dbReference>
<accession>A0A540W140</accession>
<dbReference type="InterPro" id="IPR000873">
    <property type="entry name" value="AMP-dep_synth/lig_dom"/>
</dbReference>